<protein>
    <submittedName>
        <fullName evidence="2">Uncharacterized protein</fullName>
    </submittedName>
</protein>
<organism evidence="2 3">
    <name type="scientific">Petrolisthes manimaculis</name>
    <dbReference type="NCBI Taxonomy" id="1843537"/>
    <lineage>
        <taxon>Eukaryota</taxon>
        <taxon>Metazoa</taxon>
        <taxon>Ecdysozoa</taxon>
        <taxon>Arthropoda</taxon>
        <taxon>Crustacea</taxon>
        <taxon>Multicrustacea</taxon>
        <taxon>Malacostraca</taxon>
        <taxon>Eumalacostraca</taxon>
        <taxon>Eucarida</taxon>
        <taxon>Decapoda</taxon>
        <taxon>Pleocyemata</taxon>
        <taxon>Anomura</taxon>
        <taxon>Galatheoidea</taxon>
        <taxon>Porcellanidae</taxon>
        <taxon>Petrolisthes</taxon>
    </lineage>
</organism>
<dbReference type="EMBL" id="JAWZYT010005882">
    <property type="protein sequence ID" value="KAK4289380.1"/>
    <property type="molecule type" value="Genomic_DNA"/>
</dbReference>
<feature type="signal peptide" evidence="1">
    <location>
        <begin position="1"/>
        <end position="21"/>
    </location>
</feature>
<keyword evidence="1" id="KW-0732">Signal</keyword>
<dbReference type="AlphaFoldDB" id="A0AAE1NFW0"/>
<proteinExistence type="predicted"/>
<evidence type="ECO:0000256" key="1">
    <source>
        <dbReference type="SAM" id="SignalP"/>
    </source>
</evidence>
<sequence length="74" mass="8374">MYLSILRPVLVLISTAESSFTWELSQEDEEEDNISWASEEGNAIFSSSVSSLNEGREILEMVETAPARYLSKMR</sequence>
<name>A0AAE1NFW0_9EUCA</name>
<reference evidence="2" key="1">
    <citation type="submission" date="2023-11" db="EMBL/GenBank/DDBJ databases">
        <title>Genome assemblies of two species of porcelain crab, Petrolisthes cinctipes and Petrolisthes manimaculis (Anomura: Porcellanidae).</title>
        <authorList>
            <person name="Angst P."/>
        </authorList>
    </citation>
    <scope>NUCLEOTIDE SEQUENCE</scope>
    <source>
        <strain evidence="2">PB745_02</strain>
        <tissue evidence="2">Gill</tissue>
    </source>
</reference>
<evidence type="ECO:0000313" key="2">
    <source>
        <dbReference type="EMBL" id="KAK4289380.1"/>
    </source>
</evidence>
<feature type="chain" id="PRO_5042197528" evidence="1">
    <location>
        <begin position="22"/>
        <end position="74"/>
    </location>
</feature>
<dbReference type="Proteomes" id="UP001292094">
    <property type="component" value="Unassembled WGS sequence"/>
</dbReference>
<accession>A0AAE1NFW0</accession>
<gene>
    <name evidence="2" type="ORF">Pmani_037647</name>
</gene>
<evidence type="ECO:0000313" key="3">
    <source>
        <dbReference type="Proteomes" id="UP001292094"/>
    </source>
</evidence>
<comment type="caution">
    <text evidence="2">The sequence shown here is derived from an EMBL/GenBank/DDBJ whole genome shotgun (WGS) entry which is preliminary data.</text>
</comment>
<keyword evidence="3" id="KW-1185">Reference proteome</keyword>